<keyword evidence="2" id="KW-1185">Reference proteome</keyword>
<protein>
    <submittedName>
        <fullName evidence="1">Uncharacterized protein</fullName>
    </submittedName>
</protein>
<name>A0ABX3Y9V9_9ACTN</name>
<sequence>MGLMLFPEDGDEDSPDVSWSWTGFGMFRTWLARAEGFALDEMRGFGGQRPWTEVSTTLAPLLDHPDDHGHLTSAECAAILPRLGEIAEQPRKDPADPVTERRVADVQELVAVLRHCVDRDVSLVFG</sequence>
<evidence type="ECO:0000313" key="1">
    <source>
        <dbReference type="EMBL" id="OSZ56232.1"/>
    </source>
</evidence>
<dbReference type="RefSeq" id="WP_086173041.1">
    <property type="nucleotide sequence ID" value="NZ_MRYD01000324.1"/>
</dbReference>
<comment type="caution">
    <text evidence="1">The sequence shown here is derived from an EMBL/GenBank/DDBJ whole genome shotgun (WGS) entry which is preliminary data.</text>
</comment>
<dbReference type="EMBL" id="MRYD01000324">
    <property type="protein sequence ID" value="OSZ56232.1"/>
    <property type="molecule type" value="Genomic_DNA"/>
</dbReference>
<dbReference type="Proteomes" id="UP000194266">
    <property type="component" value="Unassembled WGS sequence"/>
</dbReference>
<reference evidence="1 2" key="1">
    <citation type="submission" date="2016-12" db="EMBL/GenBank/DDBJ databases">
        <title>Genome Mining:The Detection of Biosynthetic Gene Clusters to Aid in the Expression of Curamycin A produced by Streptomyces sp. strain CZA14.</title>
        <authorList>
            <person name="Durrell K.A."/>
            <person name="Kirby B.M."/>
            <person name="Khan W."/>
            <person name="Mthethwa T."/>
            <person name="Le Roes-Hill M."/>
        </authorList>
    </citation>
    <scope>NUCLEOTIDE SEQUENCE [LARGE SCALE GENOMIC DNA]</scope>
    <source>
        <strain evidence="1 2">CZA14</strain>
    </source>
</reference>
<evidence type="ECO:0000313" key="2">
    <source>
        <dbReference type="Proteomes" id="UP000194266"/>
    </source>
</evidence>
<organism evidence="1 2">
    <name type="scientific">Streptomyces pharetrae CZA14</name>
    <dbReference type="NCBI Taxonomy" id="1144883"/>
    <lineage>
        <taxon>Bacteria</taxon>
        <taxon>Bacillati</taxon>
        <taxon>Actinomycetota</taxon>
        <taxon>Actinomycetes</taxon>
        <taxon>Kitasatosporales</taxon>
        <taxon>Streptomycetaceae</taxon>
        <taxon>Streptomyces</taxon>
    </lineage>
</organism>
<gene>
    <name evidence="1" type="ORF">OQI_34110</name>
</gene>
<accession>A0ABX3Y9V9</accession>
<proteinExistence type="predicted"/>